<dbReference type="PROSITE" id="PS01124">
    <property type="entry name" value="HTH_ARAC_FAMILY_2"/>
    <property type="match status" value="1"/>
</dbReference>
<dbReference type="GO" id="GO:0043565">
    <property type="term" value="F:sequence-specific DNA binding"/>
    <property type="evidence" value="ECO:0007669"/>
    <property type="project" value="InterPro"/>
</dbReference>
<dbReference type="GO" id="GO:0003700">
    <property type="term" value="F:DNA-binding transcription factor activity"/>
    <property type="evidence" value="ECO:0007669"/>
    <property type="project" value="InterPro"/>
</dbReference>
<sequence>MSPRELSGQLFRENNALTAIVREQRLMCALLALLAYPQTRVDLRTLARQLGFASAARLNDTFDGHFGSSASLHSHGIRH</sequence>
<organism evidence="2 3">
    <name type="scientific">Burkholderia cepacia</name>
    <name type="common">Pseudomonas cepacia</name>
    <dbReference type="NCBI Taxonomy" id="292"/>
    <lineage>
        <taxon>Bacteria</taxon>
        <taxon>Pseudomonadati</taxon>
        <taxon>Pseudomonadota</taxon>
        <taxon>Betaproteobacteria</taxon>
        <taxon>Burkholderiales</taxon>
        <taxon>Burkholderiaceae</taxon>
        <taxon>Burkholderia</taxon>
        <taxon>Burkholderia cepacia complex</taxon>
    </lineage>
</organism>
<comment type="caution">
    <text evidence="2">The sequence shown here is derived from an EMBL/GenBank/DDBJ whole genome shotgun (WGS) entry which is preliminary data.</text>
</comment>
<dbReference type="Gene3D" id="1.10.10.60">
    <property type="entry name" value="Homeodomain-like"/>
    <property type="match status" value="1"/>
</dbReference>
<gene>
    <name evidence="2" type="ORF">WS90_24925</name>
</gene>
<dbReference type="InterPro" id="IPR018060">
    <property type="entry name" value="HTH_AraC"/>
</dbReference>
<dbReference type="Proteomes" id="UP000069001">
    <property type="component" value="Unassembled WGS sequence"/>
</dbReference>
<protein>
    <recommendedName>
        <fullName evidence="1">HTH araC/xylS-type domain-containing protein</fullName>
    </recommendedName>
</protein>
<dbReference type="AlphaFoldDB" id="A0A118KEJ8"/>
<feature type="domain" description="HTH araC/xylS-type" evidence="1">
    <location>
        <begin position="1"/>
        <end position="76"/>
    </location>
</feature>
<evidence type="ECO:0000313" key="3">
    <source>
        <dbReference type="Proteomes" id="UP000069001"/>
    </source>
</evidence>
<reference evidence="2 3" key="1">
    <citation type="submission" date="2015-11" db="EMBL/GenBank/DDBJ databases">
        <title>Expanding the genomic diversity of Burkholderia species for the development of highly accurate diagnostics.</title>
        <authorList>
            <person name="Sahl J."/>
            <person name="Keim P."/>
            <person name="Wagner D."/>
        </authorList>
    </citation>
    <scope>NUCLEOTIDE SEQUENCE [LARGE SCALE GENOMIC DNA]</scope>
    <source>
        <strain evidence="2 3">MSMB1302</strain>
    </source>
</reference>
<evidence type="ECO:0000259" key="1">
    <source>
        <dbReference type="PROSITE" id="PS01124"/>
    </source>
</evidence>
<evidence type="ECO:0000313" key="2">
    <source>
        <dbReference type="EMBL" id="KVK75899.1"/>
    </source>
</evidence>
<dbReference type="EMBL" id="LOYH01000089">
    <property type="protein sequence ID" value="KVK75899.1"/>
    <property type="molecule type" value="Genomic_DNA"/>
</dbReference>
<accession>A0A118KEJ8</accession>
<name>A0A118KEJ8_BURCE</name>
<proteinExistence type="predicted"/>